<organism evidence="1 2">
    <name type="scientific">Actinocorallia aurantiaca</name>
    <dbReference type="NCBI Taxonomy" id="46204"/>
    <lineage>
        <taxon>Bacteria</taxon>
        <taxon>Bacillati</taxon>
        <taxon>Actinomycetota</taxon>
        <taxon>Actinomycetes</taxon>
        <taxon>Streptosporangiales</taxon>
        <taxon>Thermomonosporaceae</taxon>
        <taxon>Actinocorallia</taxon>
    </lineage>
</organism>
<evidence type="ECO:0000313" key="1">
    <source>
        <dbReference type="EMBL" id="GAA2721860.1"/>
    </source>
</evidence>
<comment type="caution">
    <text evidence="1">The sequence shown here is derived from an EMBL/GenBank/DDBJ whole genome shotgun (WGS) entry which is preliminary data.</text>
</comment>
<proteinExistence type="predicted"/>
<protein>
    <submittedName>
        <fullName evidence="1">Uncharacterized protein</fullName>
    </submittedName>
</protein>
<sequence length="133" mass="14801">MVVTTGHALYVPDGGGGFTRVPWERVLRASWQGDWLHVWGDDAEHHVRLVEPGSVPEVVQERVTSTVVVSRHFDLGRGGVRIVGRRATHERPSPAREELMWAMVFDDGADSEDPGTRAEAEQLLQAVRRQVGL</sequence>
<keyword evidence="2" id="KW-1185">Reference proteome</keyword>
<name>A0ABN3U1Q4_9ACTN</name>
<gene>
    <name evidence="1" type="ORF">GCM10010439_13030</name>
</gene>
<dbReference type="Proteomes" id="UP001501842">
    <property type="component" value="Unassembled WGS sequence"/>
</dbReference>
<evidence type="ECO:0000313" key="2">
    <source>
        <dbReference type="Proteomes" id="UP001501842"/>
    </source>
</evidence>
<dbReference type="EMBL" id="BAAATZ010000005">
    <property type="protein sequence ID" value="GAA2721860.1"/>
    <property type="molecule type" value="Genomic_DNA"/>
</dbReference>
<reference evidence="1 2" key="1">
    <citation type="journal article" date="2019" name="Int. J. Syst. Evol. Microbiol.">
        <title>The Global Catalogue of Microorganisms (GCM) 10K type strain sequencing project: providing services to taxonomists for standard genome sequencing and annotation.</title>
        <authorList>
            <consortium name="The Broad Institute Genomics Platform"/>
            <consortium name="The Broad Institute Genome Sequencing Center for Infectious Disease"/>
            <person name="Wu L."/>
            <person name="Ma J."/>
        </authorList>
    </citation>
    <scope>NUCLEOTIDE SEQUENCE [LARGE SCALE GENOMIC DNA]</scope>
    <source>
        <strain evidence="1 2">JCM 8201</strain>
    </source>
</reference>
<accession>A0ABN3U1Q4</accession>